<keyword evidence="3" id="KW-1185">Reference proteome</keyword>
<dbReference type="PANTHER" id="PTHR33133">
    <property type="entry name" value="OS08G0107100 PROTEIN-RELATED"/>
    <property type="match status" value="1"/>
</dbReference>
<dbReference type="GO" id="GO:0016020">
    <property type="term" value="C:membrane"/>
    <property type="evidence" value="ECO:0000318"/>
    <property type="project" value="GO_Central"/>
</dbReference>
<dbReference type="AlphaFoldDB" id="A0A9R1US31"/>
<evidence type="ECO:0000313" key="3">
    <source>
        <dbReference type="Proteomes" id="UP000235145"/>
    </source>
</evidence>
<dbReference type="PANTHER" id="PTHR33133:SF50">
    <property type="entry name" value="TRANSMEMBRANE PROTEIN"/>
    <property type="match status" value="1"/>
</dbReference>
<feature type="transmembrane region" description="Helical" evidence="1">
    <location>
        <begin position="74"/>
        <end position="100"/>
    </location>
</feature>
<sequence length="314" mass="35472">MKITQVHTVNLRTILSETTRIVKANNTDFIALYIFFLPLAFSLVITPTLHLHLSGSFFTVDLFHNSLANNQTLVTCHLLYILIVYLLTLCAIGTIGYSTYNVFIGTPVNFFTSLKSLTFIFFPIVSTAIIAHLLLLLISLTCLLFVGMIVMLGKSLGILVIDYNSIYFMWFSIATIIGITIYFHMNWCLAFMVVVAESKWGFAALMRSWYLVKGMRSVSLSLLLYYLICNGGMAWSFSHTVSFCVLRRETLSFVLLTMFGSFFLMLCLVMNTAANTVFYMYCKAFHGELELEIGYGFDHHYINLPSSDDTVVGA</sequence>
<evidence type="ECO:0000313" key="2">
    <source>
        <dbReference type="EMBL" id="KAJ0191850.1"/>
    </source>
</evidence>
<name>A0A9R1US31_LACSA</name>
<protein>
    <recommendedName>
        <fullName evidence="4">Transmembrane protein</fullName>
    </recommendedName>
</protein>
<dbReference type="Gramene" id="rna-gnl|WGS:NBSK|LSAT_8X49200_mrna">
    <property type="protein sequence ID" value="cds-PLY89918.1"/>
    <property type="gene ID" value="gene-LSAT_8X49200"/>
</dbReference>
<evidence type="ECO:0008006" key="4">
    <source>
        <dbReference type="Google" id="ProtNLM"/>
    </source>
</evidence>
<organism evidence="2 3">
    <name type="scientific">Lactuca sativa</name>
    <name type="common">Garden lettuce</name>
    <dbReference type="NCBI Taxonomy" id="4236"/>
    <lineage>
        <taxon>Eukaryota</taxon>
        <taxon>Viridiplantae</taxon>
        <taxon>Streptophyta</taxon>
        <taxon>Embryophyta</taxon>
        <taxon>Tracheophyta</taxon>
        <taxon>Spermatophyta</taxon>
        <taxon>Magnoliopsida</taxon>
        <taxon>eudicotyledons</taxon>
        <taxon>Gunneridae</taxon>
        <taxon>Pentapetalae</taxon>
        <taxon>asterids</taxon>
        <taxon>campanulids</taxon>
        <taxon>Asterales</taxon>
        <taxon>Asteraceae</taxon>
        <taxon>Cichorioideae</taxon>
        <taxon>Cichorieae</taxon>
        <taxon>Lactucinae</taxon>
        <taxon>Lactuca</taxon>
    </lineage>
</organism>
<accession>A0A9R1US31</accession>
<dbReference type="OrthoDB" id="1934322at2759"/>
<feature type="transmembrane region" description="Helical" evidence="1">
    <location>
        <begin position="250"/>
        <end position="270"/>
    </location>
</feature>
<dbReference type="Proteomes" id="UP000235145">
    <property type="component" value="Unassembled WGS sequence"/>
</dbReference>
<keyword evidence="1" id="KW-1133">Transmembrane helix</keyword>
<dbReference type="EMBL" id="NBSK02000008">
    <property type="protein sequence ID" value="KAJ0191850.1"/>
    <property type="molecule type" value="Genomic_DNA"/>
</dbReference>
<feature type="transmembrane region" description="Helical" evidence="1">
    <location>
        <begin position="218"/>
        <end position="238"/>
    </location>
</feature>
<feature type="transmembrane region" description="Helical" evidence="1">
    <location>
        <begin position="165"/>
        <end position="183"/>
    </location>
</feature>
<keyword evidence="1" id="KW-0812">Transmembrane</keyword>
<reference evidence="2 3" key="1">
    <citation type="journal article" date="2017" name="Nat. Commun.">
        <title>Genome assembly with in vitro proximity ligation data and whole-genome triplication in lettuce.</title>
        <authorList>
            <person name="Reyes-Chin-Wo S."/>
            <person name="Wang Z."/>
            <person name="Yang X."/>
            <person name="Kozik A."/>
            <person name="Arikit S."/>
            <person name="Song C."/>
            <person name="Xia L."/>
            <person name="Froenicke L."/>
            <person name="Lavelle D.O."/>
            <person name="Truco M.J."/>
            <person name="Xia R."/>
            <person name="Zhu S."/>
            <person name="Xu C."/>
            <person name="Xu H."/>
            <person name="Xu X."/>
            <person name="Cox K."/>
            <person name="Korf I."/>
            <person name="Meyers B.C."/>
            <person name="Michelmore R.W."/>
        </authorList>
    </citation>
    <scope>NUCLEOTIDE SEQUENCE [LARGE SCALE GENOMIC DNA]</scope>
    <source>
        <strain evidence="3">cv. Salinas</strain>
        <tissue evidence="2">Seedlings</tissue>
    </source>
</reference>
<evidence type="ECO:0000256" key="1">
    <source>
        <dbReference type="SAM" id="Phobius"/>
    </source>
</evidence>
<feature type="transmembrane region" description="Helical" evidence="1">
    <location>
        <begin position="30"/>
        <end position="53"/>
    </location>
</feature>
<proteinExistence type="predicted"/>
<feature type="transmembrane region" description="Helical" evidence="1">
    <location>
        <begin position="189"/>
        <end position="206"/>
    </location>
</feature>
<feature type="transmembrane region" description="Helical" evidence="1">
    <location>
        <begin position="120"/>
        <end position="153"/>
    </location>
</feature>
<keyword evidence="1" id="KW-0472">Membrane</keyword>
<comment type="caution">
    <text evidence="2">The sequence shown here is derived from an EMBL/GenBank/DDBJ whole genome shotgun (WGS) entry which is preliminary data.</text>
</comment>
<gene>
    <name evidence="2" type="ORF">LSAT_V11C800408570</name>
</gene>